<keyword evidence="2" id="KW-1185">Reference proteome</keyword>
<dbReference type="EMBL" id="JBITDC010000035">
    <property type="protein sequence ID" value="MFI5681889.1"/>
    <property type="molecule type" value="Genomic_DNA"/>
</dbReference>
<proteinExistence type="predicted"/>
<comment type="caution">
    <text evidence="1">The sequence shown here is derived from an EMBL/GenBank/DDBJ whole genome shotgun (WGS) entry which is preliminary data.</text>
</comment>
<name>A0ABW7YIF0_STRCE</name>
<organism evidence="1 2">
    <name type="scientific">Streptomyces cellulosae</name>
    <dbReference type="NCBI Taxonomy" id="1968"/>
    <lineage>
        <taxon>Bacteria</taxon>
        <taxon>Bacillati</taxon>
        <taxon>Actinomycetota</taxon>
        <taxon>Actinomycetes</taxon>
        <taxon>Kitasatosporales</taxon>
        <taxon>Streptomycetaceae</taxon>
        <taxon>Streptomyces</taxon>
    </lineage>
</organism>
<reference evidence="1 2" key="1">
    <citation type="submission" date="2024-10" db="EMBL/GenBank/DDBJ databases">
        <title>The Natural Products Discovery Center: Release of the First 8490 Sequenced Strains for Exploring Actinobacteria Biosynthetic Diversity.</title>
        <authorList>
            <person name="Kalkreuter E."/>
            <person name="Kautsar S.A."/>
            <person name="Yang D."/>
            <person name="Bader C.D."/>
            <person name="Teijaro C.N."/>
            <person name="Fluegel L."/>
            <person name="Davis C.M."/>
            <person name="Simpson J.R."/>
            <person name="Lauterbach L."/>
            <person name="Steele A.D."/>
            <person name="Gui C."/>
            <person name="Meng S."/>
            <person name="Li G."/>
            <person name="Viehrig K."/>
            <person name="Ye F."/>
            <person name="Su P."/>
            <person name="Kiefer A.F."/>
            <person name="Nichols A."/>
            <person name="Cepeda A.J."/>
            <person name="Yan W."/>
            <person name="Fan B."/>
            <person name="Jiang Y."/>
            <person name="Adhikari A."/>
            <person name="Zheng C.-J."/>
            <person name="Schuster L."/>
            <person name="Cowan T.M."/>
            <person name="Smanski M.J."/>
            <person name="Chevrette M.G."/>
            <person name="De Carvalho L.P.S."/>
            <person name="Shen B."/>
        </authorList>
    </citation>
    <scope>NUCLEOTIDE SEQUENCE [LARGE SCALE GENOMIC DNA]</scope>
    <source>
        <strain evidence="1 2">NPDC051599</strain>
    </source>
</reference>
<gene>
    <name evidence="1" type="ORF">ACIA8P_46245</name>
</gene>
<dbReference type="Proteomes" id="UP001612415">
    <property type="component" value="Unassembled WGS sequence"/>
</dbReference>
<dbReference type="RefSeq" id="WP_398663035.1">
    <property type="nucleotide sequence ID" value="NZ_JBITDC010000035.1"/>
</dbReference>
<evidence type="ECO:0000313" key="2">
    <source>
        <dbReference type="Proteomes" id="UP001612415"/>
    </source>
</evidence>
<evidence type="ECO:0000313" key="1">
    <source>
        <dbReference type="EMBL" id="MFI5681889.1"/>
    </source>
</evidence>
<protein>
    <submittedName>
        <fullName evidence="1">Uncharacterized protein</fullName>
    </submittedName>
</protein>
<sequence>MSTPAPRSTAPAAARSVVATGMTHTEATAALDEAELQHVTTAVFAHQRQLGQ</sequence>
<accession>A0ABW7YIF0</accession>